<gene>
    <name evidence="3" type="ORF">CO666_15240</name>
    <name evidence="4" type="ORF">EFR84_27100</name>
</gene>
<name>A0A2A6JBV6_9HYPH</name>
<proteinExistence type="predicted"/>
<evidence type="ECO:0000313" key="6">
    <source>
        <dbReference type="Proteomes" id="UP000278081"/>
    </source>
</evidence>
<keyword evidence="2" id="KW-0812">Transmembrane</keyword>
<dbReference type="PIRSF" id="PIRSF015000">
    <property type="entry name" value="UCP01500"/>
    <property type="match status" value="1"/>
</dbReference>
<accession>A0A2A6JBV6</accession>
<dbReference type="Proteomes" id="UP000220768">
    <property type="component" value="Unassembled WGS sequence"/>
</dbReference>
<keyword evidence="2" id="KW-1133">Transmembrane helix</keyword>
<dbReference type="InterPro" id="IPR014470">
    <property type="entry name" value="UCP01500"/>
</dbReference>
<keyword evidence="5" id="KW-1185">Reference proteome</keyword>
<dbReference type="AlphaFoldDB" id="A0A2A6JBV6"/>
<feature type="transmembrane region" description="Helical" evidence="2">
    <location>
        <begin position="204"/>
        <end position="229"/>
    </location>
</feature>
<organism evidence="3 5">
    <name type="scientific">Rhizobium chutanense</name>
    <dbReference type="NCBI Taxonomy" id="2035448"/>
    <lineage>
        <taxon>Bacteria</taxon>
        <taxon>Pseudomonadati</taxon>
        <taxon>Pseudomonadota</taxon>
        <taxon>Alphaproteobacteria</taxon>
        <taxon>Hyphomicrobiales</taxon>
        <taxon>Rhizobiaceae</taxon>
        <taxon>Rhizobium/Agrobacterium group</taxon>
        <taxon>Rhizobium</taxon>
    </lineage>
</organism>
<accession>A0A3S0XGV1</accession>
<dbReference type="Proteomes" id="UP000278081">
    <property type="component" value="Unassembled WGS sequence"/>
</dbReference>
<feature type="transmembrane region" description="Helical" evidence="2">
    <location>
        <begin position="165"/>
        <end position="184"/>
    </location>
</feature>
<dbReference type="OrthoDB" id="9815569at2"/>
<sequence length="245" mass="27772">METKQDGMASARETAREGEGMRVPLLPGTPGEITNSLSHYYRGELGRMTSWRDRIDRTSNWAITVVAALLSVSLSTPTSHHGVLLFGIMLVTLLLMIEARRYRFFDIYRARIRQVERCYFAQIMAPDAKAGSEWATVIANSLRKPRFLLSYHEAMHRRLKRNYGWMYLILLLAWCLKISTPKLQTEGMPALQAQSWTYVIDNAVLGPIPGLVVIAIVLTFYLGMLAFALRPDRDEGEFGHGEAHV</sequence>
<comment type="caution">
    <text evidence="3">The sequence shown here is derived from an EMBL/GenBank/DDBJ whole genome shotgun (WGS) entry which is preliminary data.</text>
</comment>
<feature type="transmembrane region" description="Helical" evidence="2">
    <location>
        <begin position="58"/>
        <end position="76"/>
    </location>
</feature>
<keyword evidence="2" id="KW-0472">Membrane</keyword>
<evidence type="ECO:0000313" key="3">
    <source>
        <dbReference type="EMBL" id="PDT03400.1"/>
    </source>
</evidence>
<protein>
    <submittedName>
        <fullName evidence="4">DUF2270 domain-containing protein</fullName>
    </submittedName>
</protein>
<reference evidence="4 6" key="2">
    <citation type="submission" date="2018-11" db="EMBL/GenBank/DDBJ databases">
        <title>Rhizobium chutanense sp. nov., isolated from root nodules of Phaseolus vulgaris in China.</title>
        <authorList>
            <person name="Huo Y."/>
        </authorList>
    </citation>
    <scope>NUCLEOTIDE SEQUENCE [LARGE SCALE GENOMIC DNA]</scope>
    <source>
        <strain evidence="4 6">C16</strain>
    </source>
</reference>
<evidence type="ECO:0000256" key="2">
    <source>
        <dbReference type="SAM" id="Phobius"/>
    </source>
</evidence>
<dbReference type="RefSeq" id="WP_097612930.1">
    <property type="nucleotide sequence ID" value="NZ_ML133778.1"/>
</dbReference>
<dbReference type="EMBL" id="RJTJ01000031">
    <property type="protein sequence ID" value="RUL99320.1"/>
    <property type="molecule type" value="Genomic_DNA"/>
</dbReference>
<feature type="region of interest" description="Disordered" evidence="1">
    <location>
        <begin position="1"/>
        <end position="25"/>
    </location>
</feature>
<dbReference type="Pfam" id="PF10028">
    <property type="entry name" value="DUF2270"/>
    <property type="match status" value="1"/>
</dbReference>
<feature type="transmembrane region" description="Helical" evidence="2">
    <location>
        <begin position="82"/>
        <end position="99"/>
    </location>
</feature>
<reference evidence="3 5" key="1">
    <citation type="submission" date="2017-09" db="EMBL/GenBank/DDBJ databases">
        <title>Comparative genomics of rhizobia isolated from Phaseolus vulgaris in China.</title>
        <authorList>
            <person name="Tong W."/>
        </authorList>
    </citation>
    <scope>NUCLEOTIDE SEQUENCE [LARGE SCALE GENOMIC DNA]</scope>
    <source>
        <strain evidence="3 5">C5</strain>
    </source>
</reference>
<evidence type="ECO:0000313" key="5">
    <source>
        <dbReference type="Proteomes" id="UP000220768"/>
    </source>
</evidence>
<evidence type="ECO:0000313" key="4">
    <source>
        <dbReference type="EMBL" id="RUL99320.1"/>
    </source>
</evidence>
<dbReference type="EMBL" id="NWSV01000008">
    <property type="protein sequence ID" value="PDT03400.1"/>
    <property type="molecule type" value="Genomic_DNA"/>
</dbReference>
<evidence type="ECO:0000256" key="1">
    <source>
        <dbReference type="SAM" id="MobiDB-lite"/>
    </source>
</evidence>